<dbReference type="Pfam" id="PF01075">
    <property type="entry name" value="Glyco_transf_9"/>
    <property type="match status" value="1"/>
</dbReference>
<dbReference type="SUPFAM" id="SSF53756">
    <property type="entry name" value="UDP-Glycosyltransferase/glycogen phosphorylase"/>
    <property type="match status" value="1"/>
</dbReference>
<dbReference type="GO" id="GO:0005829">
    <property type="term" value="C:cytosol"/>
    <property type="evidence" value="ECO:0007669"/>
    <property type="project" value="TreeGrafter"/>
</dbReference>
<reference evidence="3" key="2">
    <citation type="submission" date="2020-09" db="EMBL/GenBank/DDBJ databases">
        <authorList>
            <person name="Sun Q."/>
            <person name="Sedlacek I."/>
        </authorList>
    </citation>
    <scope>NUCLEOTIDE SEQUENCE</scope>
    <source>
        <strain evidence="3">CCM 8711</strain>
    </source>
</reference>
<gene>
    <name evidence="3" type="ORF">GCM10011425_38370</name>
</gene>
<keyword evidence="1" id="KW-0328">Glycosyltransferase</keyword>
<sequence length="377" mass="41634">MSWQGCKNILCIRPDNMGDLIMTGPAIRALKESFGAKITVLTSSMSAGVVKHMPEIDEVIIFNLPWVKTAETPDVTVFSEVVAQLKERNFDAAVVFTVYSQNPLPTAMLAYLAGIPRILAYCRENPYQLITDWVPDKEPYKFIKHQVRRDLDLVATVGATTTNENLTLTVDDDLWPSITQQLSNKGLDTNKPWIILHAGVSETKREYPAECWIVAAKRLIREYGLQILLTGSESEKHLTEELQVQIGEGSFSAGGTFKLNEFICLVKYAPLLLSVNTGTIHIAAAVGTPTVVLYGQTNPQHTPWKVPHTILEFPVPVDMHSRNEVIAYVNQTVYAQPSSIPKAADVVNAVIDLLKRSSPAGQPFAHTPVQSQVFPAS</sequence>
<dbReference type="PANTHER" id="PTHR30160">
    <property type="entry name" value="TETRAACYLDISACCHARIDE 4'-KINASE-RELATED"/>
    <property type="match status" value="1"/>
</dbReference>
<protein>
    <recommendedName>
        <fullName evidence="5">Glycosyltransferase family 9 protein</fullName>
    </recommendedName>
</protein>
<dbReference type="EMBL" id="BMDO01000015">
    <property type="protein sequence ID" value="GGI52625.1"/>
    <property type="molecule type" value="Genomic_DNA"/>
</dbReference>
<dbReference type="InterPro" id="IPR002201">
    <property type="entry name" value="Glyco_trans_9"/>
</dbReference>
<dbReference type="GO" id="GO:0008713">
    <property type="term" value="F:ADP-heptose-lipopolysaccharide heptosyltransferase activity"/>
    <property type="evidence" value="ECO:0007669"/>
    <property type="project" value="TreeGrafter"/>
</dbReference>
<dbReference type="AlphaFoldDB" id="A0A917N301"/>
<dbReference type="CDD" id="cd03789">
    <property type="entry name" value="GT9_LPS_heptosyltransferase"/>
    <property type="match status" value="1"/>
</dbReference>
<dbReference type="Gene3D" id="3.40.50.2000">
    <property type="entry name" value="Glycogen Phosphorylase B"/>
    <property type="match status" value="2"/>
</dbReference>
<evidence type="ECO:0000313" key="3">
    <source>
        <dbReference type="EMBL" id="GGI52625.1"/>
    </source>
</evidence>
<evidence type="ECO:0000313" key="4">
    <source>
        <dbReference type="Proteomes" id="UP000662074"/>
    </source>
</evidence>
<proteinExistence type="predicted"/>
<organism evidence="3 4">
    <name type="scientific">Mucilaginibacter galii</name>
    <dbReference type="NCBI Taxonomy" id="2005073"/>
    <lineage>
        <taxon>Bacteria</taxon>
        <taxon>Pseudomonadati</taxon>
        <taxon>Bacteroidota</taxon>
        <taxon>Sphingobacteriia</taxon>
        <taxon>Sphingobacteriales</taxon>
        <taxon>Sphingobacteriaceae</taxon>
        <taxon>Mucilaginibacter</taxon>
    </lineage>
</organism>
<accession>A0A917N301</accession>
<evidence type="ECO:0000256" key="1">
    <source>
        <dbReference type="ARBA" id="ARBA00022676"/>
    </source>
</evidence>
<dbReference type="RefSeq" id="WP_188418734.1">
    <property type="nucleotide sequence ID" value="NZ_BMDO01000015.1"/>
</dbReference>
<dbReference type="GO" id="GO:0009244">
    <property type="term" value="P:lipopolysaccharide core region biosynthetic process"/>
    <property type="evidence" value="ECO:0007669"/>
    <property type="project" value="TreeGrafter"/>
</dbReference>
<dbReference type="InterPro" id="IPR051199">
    <property type="entry name" value="LPS_LOS_Heptosyltrfase"/>
</dbReference>
<reference evidence="3" key="1">
    <citation type="journal article" date="2014" name="Int. J. Syst. Evol. Microbiol.">
        <title>Complete genome sequence of Corynebacterium casei LMG S-19264T (=DSM 44701T), isolated from a smear-ripened cheese.</title>
        <authorList>
            <consortium name="US DOE Joint Genome Institute (JGI-PGF)"/>
            <person name="Walter F."/>
            <person name="Albersmeier A."/>
            <person name="Kalinowski J."/>
            <person name="Ruckert C."/>
        </authorList>
    </citation>
    <scope>NUCLEOTIDE SEQUENCE</scope>
    <source>
        <strain evidence="3">CCM 8711</strain>
    </source>
</reference>
<keyword evidence="4" id="KW-1185">Reference proteome</keyword>
<evidence type="ECO:0008006" key="5">
    <source>
        <dbReference type="Google" id="ProtNLM"/>
    </source>
</evidence>
<keyword evidence="2" id="KW-0808">Transferase</keyword>
<dbReference type="Proteomes" id="UP000662074">
    <property type="component" value="Unassembled WGS sequence"/>
</dbReference>
<evidence type="ECO:0000256" key="2">
    <source>
        <dbReference type="ARBA" id="ARBA00022679"/>
    </source>
</evidence>
<comment type="caution">
    <text evidence="3">The sequence shown here is derived from an EMBL/GenBank/DDBJ whole genome shotgun (WGS) entry which is preliminary data.</text>
</comment>
<name>A0A917N301_9SPHI</name>